<name>A0A2K3D2E8_CHLRE</name>
<reference evidence="2 3" key="1">
    <citation type="journal article" date="2007" name="Science">
        <title>The Chlamydomonas genome reveals the evolution of key animal and plant functions.</title>
        <authorList>
            <person name="Merchant S.S."/>
            <person name="Prochnik S.E."/>
            <person name="Vallon O."/>
            <person name="Harris E.H."/>
            <person name="Karpowicz S.J."/>
            <person name="Witman G.B."/>
            <person name="Terry A."/>
            <person name="Salamov A."/>
            <person name="Fritz-Laylin L.K."/>
            <person name="Marechal-Drouard L."/>
            <person name="Marshall W.F."/>
            <person name="Qu L.H."/>
            <person name="Nelson D.R."/>
            <person name="Sanderfoot A.A."/>
            <person name="Spalding M.H."/>
            <person name="Kapitonov V.V."/>
            <person name="Ren Q."/>
            <person name="Ferris P."/>
            <person name="Lindquist E."/>
            <person name="Shapiro H."/>
            <person name="Lucas S.M."/>
            <person name="Grimwood J."/>
            <person name="Schmutz J."/>
            <person name="Cardol P."/>
            <person name="Cerutti H."/>
            <person name="Chanfreau G."/>
            <person name="Chen C.L."/>
            <person name="Cognat V."/>
            <person name="Croft M.T."/>
            <person name="Dent R."/>
            <person name="Dutcher S."/>
            <person name="Fernandez E."/>
            <person name="Fukuzawa H."/>
            <person name="Gonzalez-Ballester D."/>
            <person name="Gonzalez-Halphen D."/>
            <person name="Hallmann A."/>
            <person name="Hanikenne M."/>
            <person name="Hippler M."/>
            <person name="Inwood W."/>
            <person name="Jabbari K."/>
            <person name="Kalanon M."/>
            <person name="Kuras R."/>
            <person name="Lefebvre P.A."/>
            <person name="Lemaire S.D."/>
            <person name="Lobanov A.V."/>
            <person name="Lohr M."/>
            <person name="Manuell A."/>
            <person name="Meier I."/>
            <person name="Mets L."/>
            <person name="Mittag M."/>
            <person name="Mittelmeier T."/>
            <person name="Moroney J.V."/>
            <person name="Moseley J."/>
            <person name="Napoli C."/>
            <person name="Nedelcu A.M."/>
            <person name="Niyogi K."/>
            <person name="Novoselov S.V."/>
            <person name="Paulsen I.T."/>
            <person name="Pazour G."/>
            <person name="Purton S."/>
            <person name="Ral J.P."/>
            <person name="Riano-Pachon D.M."/>
            <person name="Riekhof W."/>
            <person name="Rymarquis L."/>
            <person name="Schroda M."/>
            <person name="Stern D."/>
            <person name="Umen J."/>
            <person name="Willows R."/>
            <person name="Wilson N."/>
            <person name="Zimmer S.L."/>
            <person name="Allmer J."/>
            <person name="Balk J."/>
            <person name="Bisova K."/>
            <person name="Chen C.J."/>
            <person name="Elias M."/>
            <person name="Gendler K."/>
            <person name="Hauser C."/>
            <person name="Lamb M.R."/>
            <person name="Ledford H."/>
            <person name="Long J.C."/>
            <person name="Minagawa J."/>
            <person name="Page M.D."/>
            <person name="Pan J."/>
            <person name="Pootakham W."/>
            <person name="Roje S."/>
            <person name="Rose A."/>
            <person name="Stahlberg E."/>
            <person name="Terauchi A.M."/>
            <person name="Yang P."/>
            <person name="Ball S."/>
            <person name="Bowler C."/>
            <person name="Dieckmann C.L."/>
            <person name="Gladyshev V.N."/>
            <person name="Green P."/>
            <person name="Jorgensen R."/>
            <person name="Mayfield S."/>
            <person name="Mueller-Roeber B."/>
            <person name="Rajamani S."/>
            <person name="Sayre R.T."/>
            <person name="Brokstein P."/>
            <person name="Dubchak I."/>
            <person name="Goodstein D."/>
            <person name="Hornick L."/>
            <person name="Huang Y.W."/>
            <person name="Jhaveri J."/>
            <person name="Luo Y."/>
            <person name="Martinez D."/>
            <person name="Ngau W.C."/>
            <person name="Otillar B."/>
            <person name="Poliakov A."/>
            <person name="Porter A."/>
            <person name="Szajkowski L."/>
            <person name="Werner G."/>
            <person name="Zhou K."/>
            <person name="Grigoriev I.V."/>
            <person name="Rokhsar D.S."/>
            <person name="Grossman A.R."/>
        </authorList>
    </citation>
    <scope>NUCLEOTIDE SEQUENCE [LARGE SCALE GENOMIC DNA]</scope>
    <source>
        <strain evidence="3">CC-503</strain>
    </source>
</reference>
<dbReference type="Gramene" id="PNW74710">
    <property type="protein sequence ID" value="PNW74710"/>
    <property type="gene ID" value="CHLRE_12g486208v5"/>
</dbReference>
<dbReference type="GeneID" id="66055396"/>
<evidence type="ECO:0000313" key="3">
    <source>
        <dbReference type="Proteomes" id="UP000006906"/>
    </source>
</evidence>
<evidence type="ECO:0000313" key="2">
    <source>
        <dbReference type="EMBL" id="PNW74710.1"/>
    </source>
</evidence>
<feature type="compositionally biased region" description="Polar residues" evidence="1">
    <location>
        <begin position="213"/>
        <end position="222"/>
    </location>
</feature>
<dbReference type="EMBL" id="CM008973">
    <property type="protein sequence ID" value="PNW74710.1"/>
    <property type="molecule type" value="Genomic_DNA"/>
</dbReference>
<organism evidence="2 3">
    <name type="scientific">Chlamydomonas reinhardtii</name>
    <name type="common">Chlamydomonas smithii</name>
    <dbReference type="NCBI Taxonomy" id="3055"/>
    <lineage>
        <taxon>Eukaryota</taxon>
        <taxon>Viridiplantae</taxon>
        <taxon>Chlorophyta</taxon>
        <taxon>core chlorophytes</taxon>
        <taxon>Chlorophyceae</taxon>
        <taxon>CS clade</taxon>
        <taxon>Chlamydomonadales</taxon>
        <taxon>Chlamydomonadaceae</taxon>
        <taxon>Chlamydomonas</taxon>
    </lineage>
</organism>
<feature type="compositionally biased region" description="Low complexity" evidence="1">
    <location>
        <begin position="178"/>
        <end position="191"/>
    </location>
</feature>
<feature type="compositionally biased region" description="Low complexity" evidence="1">
    <location>
        <begin position="102"/>
        <end position="116"/>
    </location>
</feature>
<dbReference type="RefSeq" id="XP_042918098.1">
    <property type="nucleotide sequence ID" value="XM_043067837.1"/>
</dbReference>
<protein>
    <submittedName>
        <fullName evidence="2">Uncharacterized protein</fullName>
    </submittedName>
</protein>
<feature type="region of interest" description="Disordered" evidence="1">
    <location>
        <begin position="1"/>
        <end position="315"/>
    </location>
</feature>
<feature type="compositionally biased region" description="Gly residues" evidence="1">
    <location>
        <begin position="360"/>
        <end position="373"/>
    </location>
</feature>
<dbReference type="OrthoDB" id="552214at2759"/>
<gene>
    <name evidence="2" type="ORF">CHLRE_12g486208v5</name>
</gene>
<dbReference type="Proteomes" id="UP000006906">
    <property type="component" value="Chromosome 12"/>
</dbReference>
<accession>A0A2K3D2E8</accession>
<evidence type="ECO:0000256" key="1">
    <source>
        <dbReference type="SAM" id="MobiDB-lite"/>
    </source>
</evidence>
<keyword evidence="3" id="KW-1185">Reference proteome</keyword>
<dbReference type="AlphaFoldDB" id="A0A2K3D2E8"/>
<proteinExistence type="predicted"/>
<dbReference type="KEGG" id="cre:CHLRE_12g486208v5"/>
<dbReference type="InParanoid" id="A0A2K3D2E8"/>
<feature type="region of interest" description="Disordered" evidence="1">
    <location>
        <begin position="347"/>
        <end position="373"/>
    </location>
</feature>
<dbReference type="ExpressionAtlas" id="A0A2K3D2E8">
    <property type="expression patterns" value="baseline"/>
</dbReference>
<feature type="compositionally biased region" description="Low complexity" evidence="1">
    <location>
        <begin position="20"/>
        <end position="36"/>
    </location>
</feature>
<sequence length="373" mass="38346">MGCGTSKNALGSPAEAVLGTKAPASQPSTAAASAAKVAEKLKEPAEDTNAEPLVIVQTPAINGACEETGQPASVSAKPGEQPESQHPANQQHSSDSGHVGDAVASSTAPTTTARVTESGPSPVESAPAGETPARAQSREAAAEASSYADRSSPAERPSVSRPGALPPILTRRPSQPNGDEAGAPAEAPADASKLRSRFKSVAAEEDAPPSPQMFASSRSLNRSIGVRRRTSDAEGSTAGSEHAARCEAEEERELAGPDPLREQFERDKDNNPLLRRPTAMSARNSEKSMKSAKSKGSKRPSVGFALGEEDDDDDVDPIAHLEAERIASITMPHEEPARAVRMAAAGLGVGPGPAQQRRSSGGGGRGGLRLGSR</sequence>
<feature type="compositionally biased region" description="Low complexity" evidence="1">
    <location>
        <begin position="142"/>
        <end position="151"/>
    </location>
</feature>
<feature type="compositionally biased region" description="Basic and acidic residues" evidence="1">
    <location>
        <begin position="242"/>
        <end position="270"/>
    </location>
</feature>
<feature type="compositionally biased region" description="Polar residues" evidence="1">
    <location>
        <begin position="82"/>
        <end position="96"/>
    </location>
</feature>